<feature type="coiled-coil region" evidence="3">
    <location>
        <begin position="277"/>
        <end position="304"/>
    </location>
</feature>
<dbReference type="InterPro" id="IPR041166">
    <property type="entry name" value="Rubredoxin_2"/>
</dbReference>
<dbReference type="GO" id="GO:0005506">
    <property type="term" value="F:iron ion binding"/>
    <property type="evidence" value="ECO:0007669"/>
    <property type="project" value="UniProtKB-UniRule"/>
</dbReference>
<reference evidence="5 6" key="1">
    <citation type="submission" date="2018-11" db="EMBL/GenBank/DDBJ databases">
        <title>Genomic Encyclopedia of Type Strains, Phase IV (KMG-IV): sequencing the most valuable type-strain genomes for metagenomic binning, comparative biology and taxonomic classification.</title>
        <authorList>
            <person name="Goeker M."/>
        </authorList>
    </citation>
    <scope>NUCLEOTIDE SEQUENCE [LARGE SCALE GENOMIC DNA]</scope>
    <source>
        <strain evidence="5 6">DSM 100275</strain>
    </source>
</reference>
<evidence type="ECO:0000256" key="1">
    <source>
        <dbReference type="ARBA" id="ARBA00022723"/>
    </source>
</evidence>
<feature type="binding site" evidence="2">
    <location>
        <position position="364"/>
    </location>
    <ligand>
        <name>Fe cation</name>
        <dbReference type="ChEBI" id="CHEBI:24875"/>
    </ligand>
</feature>
<dbReference type="Proteomes" id="UP000276634">
    <property type="component" value="Unassembled WGS sequence"/>
</dbReference>
<dbReference type="HAMAP" id="MF_00994">
    <property type="entry name" value="LPS_assembly_LapB"/>
    <property type="match status" value="1"/>
</dbReference>
<feature type="topological domain" description="Cytoplasmic" evidence="2">
    <location>
        <begin position="21"/>
        <end position="392"/>
    </location>
</feature>
<evidence type="ECO:0000256" key="3">
    <source>
        <dbReference type="SAM" id="Coils"/>
    </source>
</evidence>
<comment type="caution">
    <text evidence="5">The sequence shown here is derived from an EMBL/GenBank/DDBJ whole genome shotgun (WGS) entry which is preliminary data.</text>
</comment>
<dbReference type="CDD" id="cd00350">
    <property type="entry name" value="rubredoxin_like"/>
    <property type="match status" value="1"/>
</dbReference>
<dbReference type="Pfam" id="PF18073">
    <property type="entry name" value="Zn_ribbon_LapB"/>
    <property type="match status" value="1"/>
</dbReference>
<gene>
    <name evidence="2" type="primary">lapB</name>
    <name evidence="5" type="ORF">EDC57_1016</name>
</gene>
<dbReference type="SUPFAM" id="SSF48452">
    <property type="entry name" value="TPR-like"/>
    <property type="match status" value="2"/>
</dbReference>
<keyword evidence="2" id="KW-0802">TPR repeat</keyword>
<comment type="subcellular location">
    <subcellularLocation>
        <location evidence="2">Cell inner membrane</location>
        <topology evidence="2">Single-pass membrane protein</topology>
        <orientation evidence="2">Cytoplasmic side</orientation>
    </subcellularLocation>
</comment>
<dbReference type="AlphaFoldDB" id="A0A3N1Y8F7"/>
<dbReference type="NCBIfam" id="NF008757">
    <property type="entry name" value="PRK11788.1-5"/>
    <property type="match status" value="1"/>
</dbReference>
<comment type="function">
    <text evidence="2">Modulates cellular lipopolysaccharide (LPS) levels by regulating LpxC, which is involved in lipid A biosynthesis. May act by modulating the proteolytic activity of FtsH towards LpxC. May also coordinate assembly of proteins involved in LPS synthesis at the plasma membrane.</text>
</comment>
<keyword evidence="2" id="KW-1133">Transmembrane helix</keyword>
<evidence type="ECO:0000313" key="6">
    <source>
        <dbReference type="Proteomes" id="UP000276634"/>
    </source>
</evidence>
<organism evidence="5 6">
    <name type="scientific">Inmirania thermothiophila</name>
    <dbReference type="NCBI Taxonomy" id="1750597"/>
    <lineage>
        <taxon>Bacteria</taxon>
        <taxon>Pseudomonadati</taxon>
        <taxon>Pseudomonadota</taxon>
        <taxon>Gammaproteobacteria</taxon>
        <taxon>Chromatiales</taxon>
        <taxon>Ectothiorhodospiraceae</taxon>
        <taxon>Inmirania</taxon>
    </lineage>
</organism>
<keyword evidence="2" id="KW-0677">Repeat</keyword>
<feature type="binding site" evidence="2">
    <location>
        <position position="353"/>
    </location>
    <ligand>
        <name>Fe cation</name>
        <dbReference type="ChEBI" id="CHEBI:24875"/>
    </ligand>
</feature>
<evidence type="ECO:0000313" key="5">
    <source>
        <dbReference type="EMBL" id="ROR35099.1"/>
    </source>
</evidence>
<evidence type="ECO:0000259" key="4">
    <source>
        <dbReference type="Pfam" id="PF18073"/>
    </source>
</evidence>
<dbReference type="EMBL" id="RJVI01000001">
    <property type="protein sequence ID" value="ROR35099.1"/>
    <property type="molecule type" value="Genomic_DNA"/>
</dbReference>
<evidence type="ECO:0000256" key="2">
    <source>
        <dbReference type="HAMAP-Rule" id="MF_00994"/>
    </source>
</evidence>
<feature type="binding site" evidence="2">
    <location>
        <position position="367"/>
    </location>
    <ligand>
        <name>Fe cation</name>
        <dbReference type="ChEBI" id="CHEBI:24875"/>
    </ligand>
</feature>
<dbReference type="Gene3D" id="1.25.40.10">
    <property type="entry name" value="Tetratricopeptide repeat domain"/>
    <property type="match status" value="1"/>
</dbReference>
<keyword evidence="2" id="KW-0812">Transmembrane</keyword>
<feature type="domain" description="LapB rubredoxin metal binding" evidence="4">
    <location>
        <begin position="348"/>
        <end position="374"/>
    </location>
</feature>
<dbReference type="GO" id="GO:0046890">
    <property type="term" value="P:regulation of lipid biosynthetic process"/>
    <property type="evidence" value="ECO:0007669"/>
    <property type="project" value="UniProtKB-UniRule"/>
</dbReference>
<keyword evidence="1 2" id="KW-0479">Metal-binding</keyword>
<keyword evidence="2" id="KW-0997">Cell inner membrane</keyword>
<name>A0A3N1Y8F7_9GAMM</name>
<keyword evidence="3" id="KW-0175">Coiled coil</keyword>
<dbReference type="GO" id="GO:0009898">
    <property type="term" value="C:cytoplasmic side of plasma membrane"/>
    <property type="evidence" value="ECO:0007669"/>
    <property type="project" value="UniProtKB-UniRule"/>
</dbReference>
<dbReference type="RefSeq" id="WP_170165039.1">
    <property type="nucleotide sequence ID" value="NZ_RJVI01000001.1"/>
</dbReference>
<dbReference type="InterPro" id="IPR011990">
    <property type="entry name" value="TPR-like_helical_dom_sf"/>
</dbReference>
<keyword evidence="6" id="KW-1185">Reference proteome</keyword>
<comment type="similarity">
    <text evidence="2">Belongs to the LapB family.</text>
</comment>
<keyword evidence="2" id="KW-0472">Membrane</keyword>
<dbReference type="InterPro" id="IPR030865">
    <property type="entry name" value="LapB"/>
</dbReference>
<accession>A0A3N1Y8F7</accession>
<sequence length="392" mass="43220">MLELLWLLLPLAAASGYLAGRRRPPAPPPVSARDYLRGINHLLNDETDKAVELLIRMVEADSETVETHLALASLFRRRGELERAIRIHQNLIARPTLEPAQRTQALLELGRDYLRAGLYDRAEAIFQDLVGDGRVGAEALEQLMAIYEREREWPQAIAAARRLARQGRDQRARIAHYLCELGEEARAAGDLRGAEARAREALAAHRGCTRAALLVADVALARRDPRGALRALREIRREAAAEVAPAVVERLEAAFAMLGDEAGLMRELYALGREPGAEAALLRLAELRRDREGSEAAAALLREALAHRPGLEAAHALLALRADGDPTGEDGRAVAAALARMLAERARYRCRGCGFRARALHWQCPRCKAWGAMRAFTSEEGVDRVQRGVIQP</sequence>
<keyword evidence="2" id="KW-0408">Iron</keyword>
<proteinExistence type="inferred from homology"/>
<feature type="binding site" evidence="2">
    <location>
        <position position="350"/>
    </location>
    <ligand>
        <name>Fe cation</name>
        <dbReference type="ChEBI" id="CHEBI:24875"/>
    </ligand>
</feature>
<protein>
    <recommendedName>
        <fullName evidence="2">Lipopolysaccharide assembly protein B</fullName>
    </recommendedName>
</protein>
<dbReference type="GO" id="GO:0008653">
    <property type="term" value="P:lipopolysaccharide metabolic process"/>
    <property type="evidence" value="ECO:0007669"/>
    <property type="project" value="InterPro"/>
</dbReference>
<keyword evidence="2" id="KW-1003">Cell membrane</keyword>